<feature type="transmembrane region" description="Helical" evidence="6">
    <location>
        <begin position="114"/>
        <end position="135"/>
    </location>
</feature>
<dbReference type="InterPro" id="IPR019408">
    <property type="entry name" value="7TM_GPCR_serpentine_rcpt_Srab"/>
</dbReference>
<evidence type="ECO:0000313" key="8">
    <source>
        <dbReference type="WBParaSite" id="jg8317"/>
    </source>
</evidence>
<evidence type="ECO:0000256" key="6">
    <source>
        <dbReference type="SAM" id="Phobius"/>
    </source>
</evidence>
<feature type="transmembrane region" description="Helical" evidence="6">
    <location>
        <begin position="25"/>
        <end position="48"/>
    </location>
</feature>
<evidence type="ECO:0000256" key="3">
    <source>
        <dbReference type="ARBA" id="ARBA00022989"/>
    </source>
</evidence>
<dbReference type="WBParaSite" id="jg8317">
    <property type="protein sequence ID" value="jg8317"/>
    <property type="gene ID" value="jg8317"/>
</dbReference>
<evidence type="ECO:0000256" key="1">
    <source>
        <dbReference type="ARBA" id="ARBA00004141"/>
    </source>
</evidence>
<dbReference type="Pfam" id="PF10292">
    <property type="entry name" value="7TM_GPCR_Srab"/>
    <property type="match status" value="1"/>
</dbReference>
<dbReference type="PANTHER" id="PTHR31357">
    <property type="entry name" value="SERPENTINE RECEPTOR CLASS ALPHA-10"/>
    <property type="match status" value="1"/>
</dbReference>
<comment type="subcellular location">
    <subcellularLocation>
        <location evidence="1">Membrane</location>
        <topology evidence="1">Multi-pass membrane protein</topology>
    </subcellularLocation>
</comment>
<feature type="transmembrane region" description="Helical" evidence="6">
    <location>
        <begin position="254"/>
        <end position="275"/>
    </location>
</feature>
<organism evidence="7 8">
    <name type="scientific">Ditylenchus dipsaci</name>
    <dbReference type="NCBI Taxonomy" id="166011"/>
    <lineage>
        <taxon>Eukaryota</taxon>
        <taxon>Metazoa</taxon>
        <taxon>Ecdysozoa</taxon>
        <taxon>Nematoda</taxon>
        <taxon>Chromadorea</taxon>
        <taxon>Rhabditida</taxon>
        <taxon>Tylenchina</taxon>
        <taxon>Tylenchomorpha</taxon>
        <taxon>Sphaerularioidea</taxon>
        <taxon>Anguinidae</taxon>
        <taxon>Anguininae</taxon>
        <taxon>Ditylenchus</taxon>
    </lineage>
</organism>
<evidence type="ECO:0000256" key="2">
    <source>
        <dbReference type="ARBA" id="ARBA00022692"/>
    </source>
</evidence>
<comment type="similarity">
    <text evidence="5">Belongs to the nematode receptor-like protein sra family.</text>
</comment>
<reference evidence="8" key="1">
    <citation type="submission" date="2022-11" db="UniProtKB">
        <authorList>
            <consortium name="WormBaseParasite"/>
        </authorList>
    </citation>
    <scope>IDENTIFICATION</scope>
</reference>
<evidence type="ECO:0000313" key="7">
    <source>
        <dbReference type="Proteomes" id="UP000887574"/>
    </source>
</evidence>
<name>A0A915EMA7_9BILA</name>
<dbReference type="InterPro" id="IPR051080">
    <property type="entry name" value="Nematode_rcpt-like_serp_alpha"/>
</dbReference>
<proteinExistence type="inferred from homology"/>
<accession>A0A915EMA7</accession>
<keyword evidence="4 6" id="KW-0472">Membrane</keyword>
<protein>
    <submittedName>
        <fullName evidence="8">Taste receptor type 2</fullName>
    </submittedName>
</protein>
<evidence type="ECO:0000256" key="5">
    <source>
        <dbReference type="ARBA" id="ARBA00037994"/>
    </source>
</evidence>
<keyword evidence="2 6" id="KW-0812">Transmembrane</keyword>
<keyword evidence="7" id="KW-1185">Reference proteome</keyword>
<dbReference type="PANTHER" id="PTHR31357:SF5">
    <property type="entry name" value="SERPENTINE RECEPTOR CLASS ALPHA-1-RELATED"/>
    <property type="match status" value="1"/>
</dbReference>
<feature type="transmembrane region" description="Helical" evidence="6">
    <location>
        <begin position="163"/>
        <end position="187"/>
    </location>
</feature>
<dbReference type="GO" id="GO:0016020">
    <property type="term" value="C:membrane"/>
    <property type="evidence" value="ECO:0007669"/>
    <property type="project" value="UniProtKB-SubCell"/>
</dbReference>
<evidence type="ECO:0000256" key="4">
    <source>
        <dbReference type="ARBA" id="ARBA00023136"/>
    </source>
</evidence>
<dbReference type="Proteomes" id="UP000887574">
    <property type="component" value="Unplaced"/>
</dbReference>
<feature type="transmembrane region" description="Helical" evidence="6">
    <location>
        <begin position="63"/>
        <end position="83"/>
    </location>
</feature>
<feature type="transmembrane region" description="Helical" evidence="6">
    <location>
        <begin position="212"/>
        <end position="234"/>
    </location>
</feature>
<dbReference type="AlphaFoldDB" id="A0A915EMA7"/>
<sequence length="311" mass="36300">MGVGTAPLNNCSAALLLAKYNPLHYVGIGQALISLLTLFFLVLCFYSFTLHQRTKFVFLHPNLKLLLLLGALFYAIHSVFVILKHFLDEFYYFSHFQDPCNYQIITWKCLVLRIPIYFCVIGFTFLHLIIGALLYDSVLFSSEEYLSYKSYCMSTSSENSTKMLITVHILMVLDFMATVGDFVLMIINTRQLTSKSINYTLRKSYTLKENQLSICMVFPISVTHSVMFTIYLIFSTIVRICYAKTDPMLYTTLVELVLMTMCLYGLMTVMLFYFLRHRLDHSRHSNRIEPDLRDAADAYFQQFNKQWNFKY</sequence>
<keyword evidence="3 6" id="KW-1133">Transmembrane helix</keyword>
<dbReference type="GO" id="GO:0004984">
    <property type="term" value="F:olfactory receptor activity"/>
    <property type="evidence" value="ECO:0007669"/>
    <property type="project" value="TreeGrafter"/>
</dbReference>